<dbReference type="InterPro" id="IPR000160">
    <property type="entry name" value="GGDEF_dom"/>
</dbReference>
<dbReference type="OrthoDB" id="9812260at2"/>
<dbReference type="Pfam" id="PF00990">
    <property type="entry name" value="GGDEF"/>
    <property type="match status" value="1"/>
</dbReference>
<dbReference type="Gene3D" id="3.30.70.270">
    <property type="match status" value="1"/>
</dbReference>
<dbReference type="FunFam" id="3.30.70.270:FF:000001">
    <property type="entry name" value="Diguanylate cyclase domain protein"/>
    <property type="match status" value="1"/>
</dbReference>
<evidence type="ECO:0000259" key="4">
    <source>
        <dbReference type="PROSITE" id="PS50887"/>
    </source>
</evidence>
<protein>
    <recommendedName>
        <fullName evidence="1">diguanylate cyclase</fullName>
        <ecNumber evidence="1">2.7.7.65</ecNumber>
    </recommendedName>
</protein>
<evidence type="ECO:0000313" key="6">
    <source>
        <dbReference type="Proteomes" id="UP000295304"/>
    </source>
</evidence>
<comment type="caution">
    <text evidence="5">The sequence shown here is derived from an EMBL/GenBank/DDBJ whole genome shotgun (WGS) entry which is preliminary data.</text>
</comment>
<evidence type="ECO:0000256" key="2">
    <source>
        <dbReference type="ARBA" id="ARBA00034247"/>
    </source>
</evidence>
<keyword evidence="3" id="KW-1133">Transmembrane helix</keyword>
<dbReference type="InterPro" id="IPR050469">
    <property type="entry name" value="Diguanylate_Cyclase"/>
</dbReference>
<dbReference type="Proteomes" id="UP000295304">
    <property type="component" value="Unassembled WGS sequence"/>
</dbReference>
<comment type="catalytic activity">
    <reaction evidence="2">
        <text>2 GTP = 3',3'-c-di-GMP + 2 diphosphate</text>
        <dbReference type="Rhea" id="RHEA:24898"/>
        <dbReference type="ChEBI" id="CHEBI:33019"/>
        <dbReference type="ChEBI" id="CHEBI:37565"/>
        <dbReference type="ChEBI" id="CHEBI:58805"/>
        <dbReference type="EC" id="2.7.7.65"/>
    </reaction>
</comment>
<dbReference type="RefSeq" id="WP_132937837.1">
    <property type="nucleotide sequence ID" value="NZ_CP119676.1"/>
</dbReference>
<dbReference type="EMBL" id="SLZW01000001">
    <property type="protein sequence ID" value="TCS65127.1"/>
    <property type="molecule type" value="Genomic_DNA"/>
</dbReference>
<evidence type="ECO:0000313" key="5">
    <source>
        <dbReference type="EMBL" id="TCS65127.1"/>
    </source>
</evidence>
<dbReference type="SUPFAM" id="SSF55073">
    <property type="entry name" value="Nucleotide cyclase"/>
    <property type="match status" value="1"/>
</dbReference>
<dbReference type="NCBIfam" id="TIGR00254">
    <property type="entry name" value="GGDEF"/>
    <property type="match status" value="1"/>
</dbReference>
<dbReference type="InterPro" id="IPR043128">
    <property type="entry name" value="Rev_trsase/Diguanyl_cyclase"/>
</dbReference>
<dbReference type="AlphaFoldDB" id="A0A4R3JGT0"/>
<dbReference type="PROSITE" id="PS50887">
    <property type="entry name" value="GGDEF"/>
    <property type="match status" value="1"/>
</dbReference>
<reference evidence="5 6" key="1">
    <citation type="submission" date="2019-03" db="EMBL/GenBank/DDBJ databases">
        <title>Genomic Encyclopedia of Type Strains, Phase IV (KMG-IV): sequencing the most valuable type-strain genomes for metagenomic binning, comparative biology and taxonomic classification.</title>
        <authorList>
            <person name="Goeker M."/>
        </authorList>
    </citation>
    <scope>NUCLEOTIDE SEQUENCE [LARGE SCALE GENOMIC DNA]</scope>
    <source>
        <strain evidence="5 6">DSM 101688</strain>
    </source>
</reference>
<dbReference type="GO" id="GO:0052621">
    <property type="term" value="F:diguanylate cyclase activity"/>
    <property type="evidence" value="ECO:0007669"/>
    <property type="project" value="UniProtKB-EC"/>
</dbReference>
<name>A0A4R3JGT0_9PROT</name>
<feature type="transmembrane region" description="Helical" evidence="3">
    <location>
        <begin position="12"/>
        <end position="29"/>
    </location>
</feature>
<keyword evidence="3" id="KW-0812">Transmembrane</keyword>
<keyword evidence="3" id="KW-0472">Membrane</keyword>
<dbReference type="EC" id="2.7.7.65" evidence="1"/>
<organism evidence="5 6">
    <name type="scientific">Varunaivibrio sulfuroxidans</name>
    <dbReference type="NCBI Taxonomy" id="1773489"/>
    <lineage>
        <taxon>Bacteria</taxon>
        <taxon>Pseudomonadati</taxon>
        <taxon>Pseudomonadota</taxon>
        <taxon>Alphaproteobacteria</taxon>
        <taxon>Rhodospirillales</taxon>
        <taxon>Magnetovibrionaceae</taxon>
        <taxon>Varunaivibrio</taxon>
    </lineage>
</organism>
<gene>
    <name evidence="5" type="ORF">EDD55_101461</name>
</gene>
<evidence type="ECO:0000256" key="1">
    <source>
        <dbReference type="ARBA" id="ARBA00012528"/>
    </source>
</evidence>
<dbReference type="CDD" id="cd01949">
    <property type="entry name" value="GGDEF"/>
    <property type="match status" value="1"/>
</dbReference>
<keyword evidence="6" id="KW-1185">Reference proteome</keyword>
<proteinExistence type="predicted"/>
<dbReference type="PANTHER" id="PTHR45138:SF9">
    <property type="entry name" value="DIGUANYLATE CYCLASE DGCM-RELATED"/>
    <property type="match status" value="1"/>
</dbReference>
<dbReference type="SMART" id="SM00267">
    <property type="entry name" value="GGDEF"/>
    <property type="match status" value="1"/>
</dbReference>
<dbReference type="PANTHER" id="PTHR45138">
    <property type="entry name" value="REGULATORY COMPONENTS OF SENSORY TRANSDUCTION SYSTEM"/>
    <property type="match status" value="1"/>
</dbReference>
<evidence type="ECO:0000256" key="3">
    <source>
        <dbReference type="SAM" id="Phobius"/>
    </source>
</evidence>
<feature type="domain" description="GGDEF" evidence="4">
    <location>
        <begin position="245"/>
        <end position="377"/>
    </location>
</feature>
<sequence length="377" mass="42811">MMAFVKKHVYGFILLLIAIFIVGLVINYIKARRVDNEINNNIRASLLTISQAENEYLRFLYTLEAYAYQRPETTHEKVVLRMEILWSRLPILLYGDSTKPIRGLKSLAGTVRHVMTTIERIEPLVMALKPGDLATYKNIRAEVDPLYQPVHKLLLNAYLWDSQVGSYGETMRRTVLTQEALSLLGVLLLGAVLIALLFREVHNRKALEEELRHQANTDPLTNANNRRFFLNLSEREYLRVRRYGRPLATLMLDIDHFKNINDVHGHAVGDEVLKQCVRTCLRLLRAGDILGRMGGEEFAVTLPEEGLEKAETIAERLREGIEKMEISGPGGIIRITVSIGLTQANPITDSNFEDVLYRADQALYDAKRAGRNCVSAL</sequence>
<accession>A0A4R3JGT0</accession>
<dbReference type="InterPro" id="IPR029787">
    <property type="entry name" value="Nucleotide_cyclase"/>
</dbReference>
<feature type="transmembrane region" description="Helical" evidence="3">
    <location>
        <begin position="180"/>
        <end position="198"/>
    </location>
</feature>